<evidence type="ECO:0000259" key="1">
    <source>
        <dbReference type="Pfam" id="PF01728"/>
    </source>
</evidence>
<organism evidence="2 3">
    <name type="scientific">Pseudopithomyces chartarum</name>
    <dbReference type="NCBI Taxonomy" id="1892770"/>
    <lineage>
        <taxon>Eukaryota</taxon>
        <taxon>Fungi</taxon>
        <taxon>Dikarya</taxon>
        <taxon>Ascomycota</taxon>
        <taxon>Pezizomycotina</taxon>
        <taxon>Dothideomycetes</taxon>
        <taxon>Pleosporomycetidae</taxon>
        <taxon>Pleosporales</taxon>
        <taxon>Massarineae</taxon>
        <taxon>Didymosphaeriaceae</taxon>
        <taxon>Pseudopithomyces</taxon>
    </lineage>
</organism>
<dbReference type="Gene3D" id="3.40.50.150">
    <property type="entry name" value="Vaccinia Virus protein VP39"/>
    <property type="match status" value="1"/>
</dbReference>
<dbReference type="Pfam" id="PF01728">
    <property type="entry name" value="FtsJ"/>
    <property type="match status" value="1"/>
</dbReference>
<dbReference type="Proteomes" id="UP001280581">
    <property type="component" value="Unassembled WGS sequence"/>
</dbReference>
<evidence type="ECO:0000313" key="2">
    <source>
        <dbReference type="EMBL" id="KAK3201088.1"/>
    </source>
</evidence>
<proteinExistence type="predicted"/>
<name>A0AAN6LQ74_9PLEO</name>
<feature type="domain" description="Ribosomal RNA methyltransferase FtsJ" evidence="1">
    <location>
        <begin position="185"/>
        <end position="368"/>
    </location>
</feature>
<sequence>MSGIRANESGTTPPEESFALVSYSPTTSNYRHEEAGYHNREEAGDHALAQAVEAVTTTTLVTPESQMPDNMTTPVDATDTAGSGQQVAAKYLVTERHHPVNSKKGRVGHLINTYLISNSDEYSRLTNLRELGWKNPAGDIFFQKQRHNADNADDKMSMIFYDTMRHIGIEMQKKTGTLVIDKSAIISPHILDMCCAPGGFLTTSMDINPSAQALSFSLPASEGGHKMPFSPPPNLELRFLDLTMLAADMGVTEIPTEHPDAENFLPRQFSPDKLFSLVICDGQVLRPNVHKRATYRQNREACRLTVTQFALGLEHVQPGGTMVVLLIRVEMSYKMCCVYKFTKFSSVQVFKPVKHHAKRSSFYMVATNVQSRHPEAVLAIQFWKEQWTLATFGSDEEYEEDVLEHWAESEKVIGVFGEELVKLGMEVWDIQAKALSRAPFIKNQIASTGI</sequence>
<dbReference type="InterPro" id="IPR029063">
    <property type="entry name" value="SAM-dependent_MTases_sf"/>
</dbReference>
<dbReference type="EMBL" id="WVTA01000017">
    <property type="protein sequence ID" value="KAK3201088.1"/>
    <property type="molecule type" value="Genomic_DNA"/>
</dbReference>
<dbReference type="GO" id="GO:0032259">
    <property type="term" value="P:methylation"/>
    <property type="evidence" value="ECO:0007669"/>
    <property type="project" value="InterPro"/>
</dbReference>
<dbReference type="InterPro" id="IPR002877">
    <property type="entry name" value="RNA_MeTrfase_FtsJ_dom"/>
</dbReference>
<protein>
    <recommendedName>
        <fullName evidence="1">Ribosomal RNA methyltransferase FtsJ domain-containing protein</fullName>
    </recommendedName>
</protein>
<comment type="caution">
    <text evidence="2">The sequence shown here is derived from an EMBL/GenBank/DDBJ whole genome shotgun (WGS) entry which is preliminary data.</text>
</comment>
<keyword evidence="3" id="KW-1185">Reference proteome</keyword>
<dbReference type="AlphaFoldDB" id="A0AAN6LQ74"/>
<dbReference type="GO" id="GO:0008168">
    <property type="term" value="F:methyltransferase activity"/>
    <property type="evidence" value="ECO:0007669"/>
    <property type="project" value="InterPro"/>
</dbReference>
<evidence type="ECO:0000313" key="3">
    <source>
        <dbReference type="Proteomes" id="UP001280581"/>
    </source>
</evidence>
<accession>A0AAN6LQ74</accession>
<reference evidence="2 3" key="1">
    <citation type="submission" date="2021-02" db="EMBL/GenBank/DDBJ databases">
        <title>Genome assembly of Pseudopithomyces chartarum.</title>
        <authorList>
            <person name="Jauregui R."/>
            <person name="Singh J."/>
            <person name="Voisey C."/>
        </authorList>
    </citation>
    <scope>NUCLEOTIDE SEQUENCE [LARGE SCALE GENOMIC DNA]</scope>
    <source>
        <strain evidence="2 3">AGR01</strain>
    </source>
</reference>
<dbReference type="SUPFAM" id="SSF53335">
    <property type="entry name" value="S-adenosyl-L-methionine-dependent methyltransferases"/>
    <property type="match status" value="1"/>
</dbReference>
<gene>
    <name evidence="2" type="ORF">GRF29_213g1016722</name>
</gene>